<dbReference type="PROSITE" id="PS00092">
    <property type="entry name" value="N6_MTASE"/>
    <property type="match status" value="1"/>
</dbReference>
<dbReference type="InterPro" id="IPR029063">
    <property type="entry name" value="SAM-dependent_MTases_sf"/>
</dbReference>
<sequence>MMKAMVEENKLLGGRVRLLQPLEGYRVALDPVFLAAAVPGFGCGKVLDVGMGTGAAALCLLARLPVDSLCGVELVPSHADLARQSVLVNGYEDRCNVLCADLRSRPAPVPGSSFDVVISNPPYHGQGTFPSDPGRAHAHMENVPLRDWMIFCLRCLKLGGWLVVVHRMDRLGEMLATLQGRAGGVEIIPLWPRVGQEAKRVLVRARKGYGSPMRLLPGIVLHNATGDFTDAAQAVLRDALSVDTAMALS</sequence>
<dbReference type="CDD" id="cd02440">
    <property type="entry name" value="AdoMet_MTases"/>
    <property type="match status" value="1"/>
</dbReference>
<dbReference type="STRING" id="1549855.AY555_09730"/>
<dbReference type="SUPFAM" id="SSF53335">
    <property type="entry name" value="S-adenosyl-L-methionine-dependent methyltransferases"/>
    <property type="match status" value="1"/>
</dbReference>
<protein>
    <recommendedName>
        <fullName evidence="1">Methyltransferase domain-containing protein</fullName>
    </recommendedName>
</protein>
<dbReference type="EMBL" id="CP014525">
    <property type="protein sequence ID" value="AMW35411.1"/>
    <property type="molecule type" value="Genomic_DNA"/>
</dbReference>
<dbReference type="GO" id="GO:0008168">
    <property type="term" value="F:methyltransferase activity"/>
    <property type="evidence" value="ECO:0007669"/>
    <property type="project" value="InterPro"/>
</dbReference>
<dbReference type="Gene3D" id="3.40.50.150">
    <property type="entry name" value="Vaccinia Virus protein VP39"/>
    <property type="match status" value="1"/>
</dbReference>
<organism evidence="2 3">
    <name type="scientific">Haematospirillum jordaniae</name>
    <dbReference type="NCBI Taxonomy" id="1549855"/>
    <lineage>
        <taxon>Bacteria</taxon>
        <taxon>Pseudomonadati</taxon>
        <taxon>Pseudomonadota</taxon>
        <taxon>Alphaproteobacteria</taxon>
        <taxon>Rhodospirillales</taxon>
        <taxon>Novispirillaceae</taxon>
        <taxon>Haematospirillum</taxon>
    </lineage>
</organism>
<dbReference type="InterPro" id="IPR050210">
    <property type="entry name" value="tRNA_Adenine-N(6)_MTase"/>
</dbReference>
<accession>A0A143DFA2</accession>
<reference evidence="2 3" key="1">
    <citation type="submission" date="2016-02" db="EMBL/GenBank/DDBJ databases">
        <title>Complete Genome of H5569, the type strain of the newly described species Haematospirillium jordaniae.</title>
        <authorList>
            <person name="Nicholson A.C."/>
            <person name="Humrighouse B.W."/>
            <person name="Loparov V."/>
            <person name="McQuiston J.R."/>
        </authorList>
    </citation>
    <scope>NUCLEOTIDE SEQUENCE [LARGE SCALE GENOMIC DNA]</scope>
    <source>
        <strain evidence="2 3">H5569</strain>
    </source>
</reference>
<feature type="domain" description="Methyltransferase" evidence="1">
    <location>
        <begin position="46"/>
        <end position="120"/>
    </location>
</feature>
<dbReference type="PANTHER" id="PTHR47739">
    <property type="entry name" value="TRNA1(VAL) (ADENINE(37)-N6)-METHYLTRANSFERASE"/>
    <property type="match status" value="1"/>
</dbReference>
<gene>
    <name evidence="2" type="ORF">AY555_09730</name>
</gene>
<keyword evidence="3" id="KW-1185">Reference proteome</keyword>
<dbReference type="Proteomes" id="UP000076066">
    <property type="component" value="Chromosome"/>
</dbReference>
<dbReference type="InterPro" id="IPR041698">
    <property type="entry name" value="Methyltransf_25"/>
</dbReference>
<evidence type="ECO:0000259" key="1">
    <source>
        <dbReference type="Pfam" id="PF13649"/>
    </source>
</evidence>
<dbReference type="GO" id="GO:0032259">
    <property type="term" value="P:methylation"/>
    <property type="evidence" value="ECO:0007669"/>
    <property type="project" value="InterPro"/>
</dbReference>
<proteinExistence type="predicted"/>
<dbReference type="AlphaFoldDB" id="A0A143DFA2"/>
<dbReference type="PANTHER" id="PTHR47739:SF1">
    <property type="entry name" value="TRNA1(VAL) (ADENINE(37)-N6)-METHYLTRANSFERASE"/>
    <property type="match status" value="1"/>
</dbReference>
<evidence type="ECO:0000313" key="2">
    <source>
        <dbReference type="EMBL" id="AMW35411.1"/>
    </source>
</evidence>
<dbReference type="Pfam" id="PF13649">
    <property type="entry name" value="Methyltransf_25"/>
    <property type="match status" value="1"/>
</dbReference>
<name>A0A143DFA2_9PROT</name>
<dbReference type="KEGG" id="hjo:AY555_09730"/>
<dbReference type="OrthoDB" id="5489421at2"/>
<dbReference type="InterPro" id="IPR002052">
    <property type="entry name" value="DNA_methylase_N6_adenine_CS"/>
</dbReference>
<evidence type="ECO:0000313" key="3">
    <source>
        <dbReference type="Proteomes" id="UP000076066"/>
    </source>
</evidence>
<dbReference type="GO" id="GO:0003676">
    <property type="term" value="F:nucleic acid binding"/>
    <property type="evidence" value="ECO:0007669"/>
    <property type="project" value="InterPro"/>
</dbReference>